<dbReference type="EMBL" id="MK072517">
    <property type="protein sequence ID" value="AYV86867.1"/>
    <property type="molecule type" value="Genomic_DNA"/>
</dbReference>
<organism evidence="1">
    <name type="scientific">Sylvanvirus sp</name>
    <dbReference type="NCBI Taxonomy" id="2487774"/>
    <lineage>
        <taxon>Viruses</taxon>
    </lineage>
</organism>
<evidence type="ECO:0000313" key="1">
    <source>
        <dbReference type="EMBL" id="AYV86867.1"/>
    </source>
</evidence>
<accession>A0A3G5AI30</accession>
<protein>
    <submittedName>
        <fullName evidence="1">Uncharacterized protein</fullName>
    </submittedName>
</protein>
<proteinExistence type="predicted"/>
<sequence>MKVPISALAEPIHPNSPLTPEETLAKLPRWTQRNAARTVGAPIASERQIHHKRLHDSDNAGIRVMVALRGSCGHIILTEDEPAGDDVDFATVVEDPIKLIQNHIGNMEKLPNDKVNHSVVRRLVFIGDFGQNFFSFGVHFVGDLSHSKEAFIPLYMHHGLDSVEKFREFGNSIIMSLNAFDFSSTGYAFSLVVVRRPHRV</sequence>
<gene>
    <name evidence="1" type="ORF">Sylvanvirus11_30</name>
</gene>
<reference evidence="1" key="1">
    <citation type="submission" date="2018-10" db="EMBL/GenBank/DDBJ databases">
        <title>Hidden diversity of soil giant viruses.</title>
        <authorList>
            <person name="Schulz F."/>
            <person name="Alteio L."/>
            <person name="Goudeau D."/>
            <person name="Ryan E.M."/>
            <person name="Malmstrom R.R."/>
            <person name="Blanchard J."/>
            <person name="Woyke T."/>
        </authorList>
    </citation>
    <scope>NUCLEOTIDE SEQUENCE</scope>
    <source>
        <strain evidence="1">SYV1</strain>
    </source>
</reference>
<name>A0A3G5AI30_9VIRU</name>